<feature type="transmembrane region" description="Helical" evidence="1">
    <location>
        <begin position="94"/>
        <end position="112"/>
    </location>
</feature>
<organism evidence="2 3">
    <name type="scientific">Nocardioides daphniae</name>
    <dbReference type="NCBI Taxonomy" id="402297"/>
    <lineage>
        <taxon>Bacteria</taxon>
        <taxon>Bacillati</taxon>
        <taxon>Actinomycetota</taxon>
        <taxon>Actinomycetes</taxon>
        <taxon>Propionibacteriales</taxon>
        <taxon>Nocardioidaceae</taxon>
        <taxon>Nocardioides</taxon>
    </lineage>
</organism>
<dbReference type="Proteomes" id="UP000630594">
    <property type="component" value="Unassembled WGS sequence"/>
</dbReference>
<dbReference type="EMBL" id="BMCK01000001">
    <property type="protein sequence ID" value="GGD06069.1"/>
    <property type="molecule type" value="Genomic_DNA"/>
</dbReference>
<evidence type="ECO:0000256" key="1">
    <source>
        <dbReference type="SAM" id="Phobius"/>
    </source>
</evidence>
<protein>
    <submittedName>
        <fullName evidence="2">Uncharacterized protein</fullName>
    </submittedName>
</protein>
<keyword evidence="3" id="KW-1185">Reference proteome</keyword>
<keyword evidence="1" id="KW-1133">Transmembrane helix</keyword>
<feature type="transmembrane region" description="Helical" evidence="1">
    <location>
        <begin position="124"/>
        <end position="150"/>
    </location>
</feature>
<feature type="transmembrane region" description="Helical" evidence="1">
    <location>
        <begin position="31"/>
        <end position="50"/>
    </location>
</feature>
<comment type="caution">
    <text evidence="2">The sequence shown here is derived from an EMBL/GenBank/DDBJ whole genome shotgun (WGS) entry which is preliminary data.</text>
</comment>
<keyword evidence="1" id="KW-0472">Membrane</keyword>
<reference evidence="3" key="1">
    <citation type="journal article" date="2019" name="Int. J. Syst. Evol. Microbiol.">
        <title>The Global Catalogue of Microorganisms (GCM) 10K type strain sequencing project: providing services to taxonomists for standard genome sequencing and annotation.</title>
        <authorList>
            <consortium name="The Broad Institute Genomics Platform"/>
            <consortium name="The Broad Institute Genome Sequencing Center for Infectious Disease"/>
            <person name="Wu L."/>
            <person name="Ma J."/>
        </authorList>
    </citation>
    <scope>NUCLEOTIDE SEQUENCE [LARGE SCALE GENOMIC DNA]</scope>
    <source>
        <strain evidence="3">CCM 7403</strain>
    </source>
</reference>
<proteinExistence type="predicted"/>
<evidence type="ECO:0000313" key="2">
    <source>
        <dbReference type="EMBL" id="GGD06069.1"/>
    </source>
</evidence>
<gene>
    <name evidence="2" type="ORF">GCM10007231_00970</name>
</gene>
<accession>A0ABQ1PYA8</accession>
<keyword evidence="1" id="KW-0812">Transmembrane</keyword>
<evidence type="ECO:0000313" key="3">
    <source>
        <dbReference type="Proteomes" id="UP000630594"/>
    </source>
</evidence>
<feature type="transmembrane region" description="Helical" evidence="1">
    <location>
        <begin position="70"/>
        <end position="87"/>
    </location>
</feature>
<sequence length="165" mass="16910">MGAQTGPMSADLAAPGPVPTVPARAGSRATAVLLAAVVLALVAAATWFAWLGWDDEYHVVDGEQQGPYRAWQVVGAGLTLVVATALAQLRARTGWAVMVLPAAATLGFAVPWSVHAAATDDSGLFLVGAVLLVIGAGVGLSLVAMVTYFLQRAVHPTTQGPVRRS</sequence>
<name>A0ABQ1PYA8_9ACTN</name>